<keyword evidence="5" id="KW-1185">Reference proteome</keyword>
<dbReference type="InterPro" id="IPR045851">
    <property type="entry name" value="AMP-bd_C_sf"/>
</dbReference>
<proteinExistence type="inferred from homology"/>
<dbReference type="EMBL" id="CP034550">
    <property type="protein sequence ID" value="QFZ19607.1"/>
    <property type="molecule type" value="Genomic_DNA"/>
</dbReference>
<dbReference type="AlphaFoldDB" id="A0A5Q0H057"/>
<evidence type="ECO:0000313" key="5">
    <source>
        <dbReference type="Proteomes" id="UP000325787"/>
    </source>
</evidence>
<dbReference type="Gene3D" id="3.40.50.12780">
    <property type="entry name" value="N-terminal domain of ligase-like"/>
    <property type="match status" value="1"/>
</dbReference>
<feature type="domain" description="AMP-dependent synthetase/ligase" evidence="3">
    <location>
        <begin position="8"/>
        <end position="316"/>
    </location>
</feature>
<evidence type="ECO:0000256" key="1">
    <source>
        <dbReference type="ARBA" id="ARBA00006432"/>
    </source>
</evidence>
<sequence>MLATLIPETLRRHGDRLAVSDDDTALTYRELDAEAGAAARHLAAALPAGDRLRVAVQAANSTAYVVLYLALLRLGHVPFLLDRANSPRETAAIAADCGLDALLHDAGVAAPEGAAPSGAVGGLALSAFTPPAERPPLHDTTEVCRFTSGSTGRPHCIEFSGAAVHRAAVNWVAGTGLTGEDRIACFASLSNGLAFNTSLLPAFLAGARLHLAHGLPTAGRVVRLLDRTGATRLVGFPVLYESLVRRSASDGAIGRLRMAISSAAPLPEEVGRRFTGLTGVPVQNYYGAAEAGPLTFARDPRRDPGLGQPLPGVSLRAGTPGDPAPVEVRSESMGTRYLNAPGLLEGRVTADGHYRTGDLGHLDGGSLVLTGRTSQVINVGGRKVDAVEVAAVLRAADGVRDAVVLEVTDRHGAAALGAVVAGAGVDPALVRRHAADLLAAHKVPALLRTVAEIPRGTTGKPAMAELRRLFTPARHDG</sequence>
<comment type="similarity">
    <text evidence="1">Belongs to the ATP-dependent AMP-binding enzyme family.</text>
</comment>
<dbReference type="OrthoDB" id="4503175at2"/>
<dbReference type="GO" id="GO:0031956">
    <property type="term" value="F:medium-chain fatty acid-CoA ligase activity"/>
    <property type="evidence" value="ECO:0007669"/>
    <property type="project" value="TreeGrafter"/>
</dbReference>
<dbReference type="KEGG" id="ssyi:EKG83_21170"/>
<dbReference type="PANTHER" id="PTHR43201">
    <property type="entry name" value="ACYL-COA SYNTHETASE"/>
    <property type="match status" value="1"/>
</dbReference>
<dbReference type="GO" id="GO:0006631">
    <property type="term" value="P:fatty acid metabolic process"/>
    <property type="evidence" value="ECO:0007669"/>
    <property type="project" value="TreeGrafter"/>
</dbReference>
<accession>A0A5Q0H057</accession>
<evidence type="ECO:0000256" key="2">
    <source>
        <dbReference type="SAM" id="MobiDB-lite"/>
    </source>
</evidence>
<dbReference type="Proteomes" id="UP000325787">
    <property type="component" value="Chromosome"/>
</dbReference>
<keyword evidence="4" id="KW-0436">Ligase</keyword>
<feature type="region of interest" description="Disordered" evidence="2">
    <location>
        <begin position="295"/>
        <end position="325"/>
    </location>
</feature>
<gene>
    <name evidence="4" type="ORF">EKG83_21170</name>
</gene>
<evidence type="ECO:0000259" key="3">
    <source>
        <dbReference type="Pfam" id="PF00501"/>
    </source>
</evidence>
<dbReference type="CDD" id="cd04433">
    <property type="entry name" value="AFD_class_I"/>
    <property type="match status" value="1"/>
</dbReference>
<dbReference type="Gene3D" id="3.30.300.30">
    <property type="match status" value="1"/>
</dbReference>
<dbReference type="InterPro" id="IPR042099">
    <property type="entry name" value="ANL_N_sf"/>
</dbReference>
<dbReference type="Pfam" id="PF00501">
    <property type="entry name" value="AMP-binding"/>
    <property type="match status" value="1"/>
</dbReference>
<evidence type="ECO:0000313" key="4">
    <source>
        <dbReference type="EMBL" id="QFZ19607.1"/>
    </source>
</evidence>
<name>A0A5Q0H057_SACSY</name>
<reference evidence="5" key="1">
    <citation type="journal article" date="2021" name="Curr. Microbiol.">
        <title>Complete genome of nocamycin-producing strain Saccharothrix syringae NRRL B-16468 reveals the biosynthetic potential for secondary metabolites.</title>
        <authorList>
            <person name="Mo X."/>
            <person name="Yang S."/>
        </authorList>
    </citation>
    <scope>NUCLEOTIDE SEQUENCE [LARGE SCALE GENOMIC DNA]</scope>
    <source>
        <strain evidence="5">ATCC 51364 / DSM 43886 / JCM 6844 / KCTC 9398 / NBRC 14523 / NRRL B-16468 / INA 2240</strain>
    </source>
</reference>
<organism evidence="4 5">
    <name type="scientific">Saccharothrix syringae</name>
    <name type="common">Nocardiopsis syringae</name>
    <dbReference type="NCBI Taxonomy" id="103733"/>
    <lineage>
        <taxon>Bacteria</taxon>
        <taxon>Bacillati</taxon>
        <taxon>Actinomycetota</taxon>
        <taxon>Actinomycetes</taxon>
        <taxon>Pseudonocardiales</taxon>
        <taxon>Pseudonocardiaceae</taxon>
        <taxon>Saccharothrix</taxon>
    </lineage>
</organism>
<protein>
    <submittedName>
        <fullName evidence="4">Long-chain fatty acid--CoA ligase</fullName>
    </submittedName>
</protein>
<dbReference type="InterPro" id="IPR000873">
    <property type="entry name" value="AMP-dep_synth/lig_dom"/>
</dbReference>
<dbReference type="RefSeq" id="WP_033429688.1">
    <property type="nucleotide sequence ID" value="NZ_CP034550.1"/>
</dbReference>
<dbReference type="PANTHER" id="PTHR43201:SF8">
    <property type="entry name" value="ACYL-COA SYNTHETASE FAMILY MEMBER 3"/>
    <property type="match status" value="1"/>
</dbReference>
<dbReference type="SUPFAM" id="SSF56801">
    <property type="entry name" value="Acetyl-CoA synthetase-like"/>
    <property type="match status" value="1"/>
</dbReference>